<evidence type="ECO:0000313" key="2">
    <source>
        <dbReference type="Proteomes" id="UP000254601"/>
    </source>
</evidence>
<protein>
    <submittedName>
        <fullName evidence="1">Uncharacterized protein</fullName>
    </submittedName>
</protein>
<gene>
    <name evidence="1" type="ORF">NCTC13337_01232</name>
</gene>
<keyword evidence="2" id="KW-1185">Reference proteome</keyword>
<dbReference type="Proteomes" id="UP000254601">
    <property type="component" value="Unassembled WGS sequence"/>
</dbReference>
<dbReference type="EMBL" id="UHIC01000001">
    <property type="protein sequence ID" value="SUO95333.1"/>
    <property type="molecule type" value="Genomic_DNA"/>
</dbReference>
<reference evidence="1 2" key="1">
    <citation type="submission" date="2018-06" db="EMBL/GenBank/DDBJ databases">
        <authorList>
            <consortium name="Pathogen Informatics"/>
            <person name="Doyle S."/>
        </authorList>
    </citation>
    <scope>NUCLEOTIDE SEQUENCE [LARGE SCALE GENOMIC DNA]</scope>
    <source>
        <strain evidence="1 2">NCTC13337</strain>
    </source>
</reference>
<sequence length="108" mass="12655">MNEELDNLLCEKYPKIFALRHDENSCMSRGFECGEGWFDLIDTLCASIQSYIDQENEAGNPVKQVVARQVKEKLYTLRFYYNAKEVNDPFIDGMIYFAERISEKIPQE</sequence>
<dbReference type="RefSeq" id="WP_072575429.1">
    <property type="nucleotide sequence ID" value="NZ_LWHB01000004.1"/>
</dbReference>
<proteinExistence type="predicted"/>
<organism evidence="1 2">
    <name type="scientific">Suttonella ornithocola</name>
    <dbReference type="NCBI Taxonomy" id="279832"/>
    <lineage>
        <taxon>Bacteria</taxon>
        <taxon>Pseudomonadati</taxon>
        <taxon>Pseudomonadota</taxon>
        <taxon>Gammaproteobacteria</taxon>
        <taxon>Cardiobacteriales</taxon>
        <taxon>Cardiobacteriaceae</taxon>
        <taxon>Suttonella</taxon>
    </lineage>
</organism>
<dbReference type="OrthoDB" id="8909281at2"/>
<dbReference type="AlphaFoldDB" id="A0A380MTS8"/>
<name>A0A380MTS8_9GAMM</name>
<evidence type="ECO:0000313" key="1">
    <source>
        <dbReference type="EMBL" id="SUO95333.1"/>
    </source>
</evidence>
<accession>A0A380MTS8</accession>